<sequence length="51" mass="5659">MTVFVYVNTAKQVGDVDHIKVFATVEAAEIWFEENDPEGVAFEYDVIGPPA</sequence>
<reference evidence="1" key="1">
    <citation type="submission" date="2022-01" db="EMBL/GenBank/DDBJ databases">
        <title>Genome sequnece data of strain Bradyrhizobium sp. nov.</title>
        <authorList>
            <person name="Zhang J."/>
        </authorList>
    </citation>
    <scope>NUCLEOTIDE SEQUENCE</scope>
    <source>
        <strain evidence="2">WYCCWR 12774</strain>
        <strain evidence="1">WYCCWR 13023</strain>
    </source>
</reference>
<comment type="caution">
    <text evidence="1">The sequence shown here is derived from an EMBL/GenBank/DDBJ whole genome shotgun (WGS) entry which is preliminary data.</text>
</comment>
<dbReference type="Proteomes" id="UP001139054">
    <property type="component" value="Unassembled WGS sequence"/>
</dbReference>
<evidence type="ECO:0000313" key="4">
    <source>
        <dbReference type="Proteomes" id="UP001139054"/>
    </source>
</evidence>
<dbReference type="Proteomes" id="UP001139012">
    <property type="component" value="Unassembled WGS sequence"/>
</dbReference>
<gene>
    <name evidence="2" type="ORF">L6637_02850</name>
    <name evidence="1" type="ORF">L6654_08570</name>
</gene>
<protein>
    <submittedName>
        <fullName evidence="1">Uncharacterized protein</fullName>
    </submittedName>
</protein>
<dbReference type="AlphaFoldDB" id="A0A9X1R5L1"/>
<evidence type="ECO:0000313" key="1">
    <source>
        <dbReference type="EMBL" id="MCG2626674.1"/>
    </source>
</evidence>
<accession>A0A9X1R5L1</accession>
<dbReference type="RefSeq" id="WP_237869071.1">
    <property type="nucleotide sequence ID" value="NZ_JAKLTY010000004.1"/>
</dbReference>
<proteinExistence type="predicted"/>
<evidence type="ECO:0000313" key="3">
    <source>
        <dbReference type="Proteomes" id="UP001139012"/>
    </source>
</evidence>
<dbReference type="EMBL" id="JAKLTY010000004">
    <property type="protein sequence ID" value="MCG2626674.1"/>
    <property type="molecule type" value="Genomic_DNA"/>
</dbReference>
<organism evidence="1 4">
    <name type="scientific">Bradyrhizobium zhengyangense</name>
    <dbReference type="NCBI Taxonomy" id="2911009"/>
    <lineage>
        <taxon>Bacteria</taxon>
        <taxon>Pseudomonadati</taxon>
        <taxon>Pseudomonadota</taxon>
        <taxon>Alphaproteobacteria</taxon>
        <taxon>Hyphomicrobiales</taxon>
        <taxon>Nitrobacteraceae</taxon>
        <taxon>Bradyrhizobium</taxon>
    </lineage>
</organism>
<dbReference type="EMBL" id="JAKLUA010000001">
    <property type="protein sequence ID" value="MCG2665870.1"/>
    <property type="molecule type" value="Genomic_DNA"/>
</dbReference>
<keyword evidence="3" id="KW-1185">Reference proteome</keyword>
<evidence type="ECO:0000313" key="2">
    <source>
        <dbReference type="EMBL" id="MCG2665870.1"/>
    </source>
</evidence>
<name>A0A9X1R5L1_9BRAD</name>